<dbReference type="AlphaFoldDB" id="A0A7S1YHU1"/>
<organism evidence="2">
    <name type="scientific">Grammatophora oceanica</name>
    <dbReference type="NCBI Taxonomy" id="210454"/>
    <lineage>
        <taxon>Eukaryota</taxon>
        <taxon>Sar</taxon>
        <taxon>Stramenopiles</taxon>
        <taxon>Ochrophyta</taxon>
        <taxon>Bacillariophyta</taxon>
        <taxon>Fragilariophyceae</taxon>
        <taxon>Fragilariophycidae</taxon>
        <taxon>Rhabdonematales</taxon>
        <taxon>Grammatophoraceae</taxon>
        <taxon>Grammatophora</taxon>
    </lineage>
</organism>
<feature type="compositionally biased region" description="Basic and acidic residues" evidence="1">
    <location>
        <begin position="20"/>
        <end position="31"/>
    </location>
</feature>
<feature type="compositionally biased region" description="Basic residues" evidence="1">
    <location>
        <begin position="32"/>
        <end position="43"/>
    </location>
</feature>
<feature type="compositionally biased region" description="Low complexity" evidence="1">
    <location>
        <begin position="1"/>
        <end position="16"/>
    </location>
</feature>
<feature type="compositionally biased region" description="Polar residues" evidence="1">
    <location>
        <begin position="111"/>
        <end position="121"/>
    </location>
</feature>
<sequence length="204" mass="22740">MASSSDDLSALTLDSSFPENMRKESSKEKTPQRKSTRSRQRVSVKKEDSTAELEELEKVSAHLAKMKLSLRIQQLQEKVKLAKMIEDVYDTVEEEDQELLTQIMERDEESQVTGRTYASTASSRSGSNGERRRIKGDRSDRGEVSSTDRSIRSGSTSLDPPGYNASSMSQSSYQSGLECSNHSAASRHSNRSRAKRPGSSSPRR</sequence>
<feature type="region of interest" description="Disordered" evidence="1">
    <location>
        <begin position="103"/>
        <end position="204"/>
    </location>
</feature>
<reference evidence="2" key="1">
    <citation type="submission" date="2021-01" db="EMBL/GenBank/DDBJ databases">
        <authorList>
            <person name="Corre E."/>
            <person name="Pelletier E."/>
            <person name="Niang G."/>
            <person name="Scheremetjew M."/>
            <person name="Finn R."/>
            <person name="Kale V."/>
            <person name="Holt S."/>
            <person name="Cochrane G."/>
            <person name="Meng A."/>
            <person name="Brown T."/>
            <person name="Cohen L."/>
        </authorList>
    </citation>
    <scope>NUCLEOTIDE SEQUENCE</scope>
    <source>
        <strain evidence="2">CCMP 410</strain>
    </source>
</reference>
<gene>
    <name evidence="2" type="ORF">GOCE00092_LOCUS21734</name>
</gene>
<evidence type="ECO:0000313" key="2">
    <source>
        <dbReference type="EMBL" id="CAD9301043.1"/>
    </source>
</evidence>
<feature type="region of interest" description="Disordered" evidence="1">
    <location>
        <begin position="1"/>
        <end position="52"/>
    </location>
</feature>
<proteinExistence type="predicted"/>
<feature type="compositionally biased region" description="Low complexity" evidence="1">
    <location>
        <begin position="166"/>
        <end position="187"/>
    </location>
</feature>
<evidence type="ECO:0000256" key="1">
    <source>
        <dbReference type="SAM" id="MobiDB-lite"/>
    </source>
</evidence>
<accession>A0A7S1YHU1</accession>
<feature type="compositionally biased region" description="Basic residues" evidence="1">
    <location>
        <begin position="188"/>
        <end position="204"/>
    </location>
</feature>
<name>A0A7S1YHU1_9STRA</name>
<feature type="compositionally biased region" description="Polar residues" evidence="1">
    <location>
        <begin position="144"/>
        <end position="158"/>
    </location>
</feature>
<dbReference type="EMBL" id="HBGK01041570">
    <property type="protein sequence ID" value="CAD9301043.1"/>
    <property type="molecule type" value="Transcribed_RNA"/>
</dbReference>
<protein>
    <submittedName>
        <fullName evidence="2">Uncharacterized protein</fullName>
    </submittedName>
</protein>